<dbReference type="AlphaFoldDB" id="A0A8J3ZNZ2"/>
<name>A0A8J3ZNZ2_9ACTN</name>
<accession>A0A8J3ZNZ2</accession>
<organism evidence="3 4">
    <name type="scientific">Virgisporangium aurantiacum</name>
    <dbReference type="NCBI Taxonomy" id="175570"/>
    <lineage>
        <taxon>Bacteria</taxon>
        <taxon>Bacillati</taxon>
        <taxon>Actinomycetota</taxon>
        <taxon>Actinomycetes</taxon>
        <taxon>Micromonosporales</taxon>
        <taxon>Micromonosporaceae</taxon>
        <taxon>Virgisporangium</taxon>
    </lineage>
</organism>
<protein>
    <recommendedName>
        <fullName evidence="2">DUF4240 domain-containing protein</fullName>
    </recommendedName>
</protein>
<proteinExistence type="predicted"/>
<comment type="caution">
    <text evidence="3">The sequence shown here is derived from an EMBL/GenBank/DDBJ whole genome shotgun (WGS) entry which is preliminary data.</text>
</comment>
<feature type="domain" description="DUF4240" evidence="2">
    <location>
        <begin position="30"/>
        <end position="164"/>
    </location>
</feature>
<evidence type="ECO:0000313" key="3">
    <source>
        <dbReference type="EMBL" id="GIJ64925.1"/>
    </source>
</evidence>
<keyword evidence="4" id="KW-1185">Reference proteome</keyword>
<sequence length="222" mass="25394">MAADQSRVWTCTAGGSKGRGEEVPFTAVDVADFWRFLERSGEATTHPQRRADWLEHRLSRVAPDHIVDFQIHVDTARRPIDTWDMLGAANQIMDGLCSGDSFWYFQPWLIGQGQHWWQHAAQHPDNLADLPAVQALAGRRPQDWPDSEWPHWEDLSSAAARAYDHVTGHNDGIDDALAERGHRRPSEPEIAGTSWDTDSLAMIKRRLPRLSRMFPRHRHFHA</sequence>
<dbReference type="InterPro" id="IPR025334">
    <property type="entry name" value="DUF4240"/>
</dbReference>
<dbReference type="Pfam" id="PF14024">
    <property type="entry name" value="DUF4240"/>
    <property type="match status" value="1"/>
</dbReference>
<evidence type="ECO:0000259" key="2">
    <source>
        <dbReference type="Pfam" id="PF14024"/>
    </source>
</evidence>
<evidence type="ECO:0000313" key="4">
    <source>
        <dbReference type="Proteomes" id="UP000612585"/>
    </source>
</evidence>
<gene>
    <name evidence="3" type="ORF">Vau01_124410</name>
</gene>
<dbReference type="EMBL" id="BOPG01000138">
    <property type="protein sequence ID" value="GIJ64925.1"/>
    <property type="molecule type" value="Genomic_DNA"/>
</dbReference>
<reference evidence="3" key="1">
    <citation type="submission" date="2021-01" db="EMBL/GenBank/DDBJ databases">
        <title>Whole genome shotgun sequence of Virgisporangium aurantiacum NBRC 16421.</title>
        <authorList>
            <person name="Komaki H."/>
            <person name="Tamura T."/>
        </authorList>
    </citation>
    <scope>NUCLEOTIDE SEQUENCE</scope>
    <source>
        <strain evidence="3">NBRC 16421</strain>
    </source>
</reference>
<feature type="compositionally biased region" description="Basic and acidic residues" evidence="1">
    <location>
        <begin position="171"/>
        <end position="187"/>
    </location>
</feature>
<dbReference type="RefSeq" id="WP_204014776.1">
    <property type="nucleotide sequence ID" value="NZ_BOPG01000138.1"/>
</dbReference>
<dbReference type="Proteomes" id="UP000612585">
    <property type="component" value="Unassembled WGS sequence"/>
</dbReference>
<evidence type="ECO:0000256" key="1">
    <source>
        <dbReference type="SAM" id="MobiDB-lite"/>
    </source>
</evidence>
<feature type="region of interest" description="Disordered" evidence="1">
    <location>
        <begin position="171"/>
        <end position="193"/>
    </location>
</feature>